<reference evidence="3 4" key="1">
    <citation type="submission" date="2021-05" db="EMBL/GenBank/DDBJ databases">
        <title>The draft genome of Geobacter luticola JCM 17780.</title>
        <authorList>
            <person name="Xu Z."/>
            <person name="Masuda Y."/>
            <person name="Itoh H."/>
            <person name="Senoo K."/>
        </authorList>
    </citation>
    <scope>NUCLEOTIDE SEQUENCE [LARGE SCALE GENOMIC DNA]</scope>
    <source>
        <strain evidence="3 4">JCM 17780</strain>
    </source>
</reference>
<dbReference type="NCBIfam" id="TIGR02607">
    <property type="entry name" value="antidote_HigA"/>
    <property type="match status" value="1"/>
</dbReference>
<organism evidence="3 4">
    <name type="scientific">Geomobilimonas luticola</name>
    <dbReference type="NCBI Taxonomy" id="1114878"/>
    <lineage>
        <taxon>Bacteria</taxon>
        <taxon>Pseudomonadati</taxon>
        <taxon>Thermodesulfobacteriota</taxon>
        <taxon>Desulfuromonadia</taxon>
        <taxon>Geobacterales</taxon>
        <taxon>Geobacteraceae</taxon>
        <taxon>Geomobilimonas</taxon>
    </lineage>
</organism>
<name>A0ABS5SCM9_9BACT</name>
<dbReference type="Pfam" id="PF01381">
    <property type="entry name" value="HTH_3"/>
    <property type="match status" value="1"/>
</dbReference>
<keyword evidence="4" id="KW-1185">Reference proteome</keyword>
<evidence type="ECO:0000256" key="1">
    <source>
        <dbReference type="ARBA" id="ARBA00023125"/>
    </source>
</evidence>
<feature type="domain" description="HTH cro/C1-type" evidence="2">
    <location>
        <begin position="15"/>
        <end position="69"/>
    </location>
</feature>
<dbReference type="SMART" id="SM00530">
    <property type="entry name" value="HTH_XRE"/>
    <property type="match status" value="1"/>
</dbReference>
<dbReference type="InterPro" id="IPR001387">
    <property type="entry name" value="Cro/C1-type_HTH"/>
</dbReference>
<dbReference type="Gene3D" id="1.10.260.40">
    <property type="entry name" value="lambda repressor-like DNA-binding domains"/>
    <property type="match status" value="1"/>
</dbReference>
<dbReference type="PANTHER" id="PTHR36924:SF1">
    <property type="entry name" value="ANTITOXIN HIGA-1"/>
    <property type="match status" value="1"/>
</dbReference>
<dbReference type="InterPro" id="IPR013430">
    <property type="entry name" value="Toxin_antidote_HigA"/>
</dbReference>
<accession>A0ABS5SCM9</accession>
<dbReference type="Proteomes" id="UP000756860">
    <property type="component" value="Unassembled WGS sequence"/>
</dbReference>
<gene>
    <name evidence="3" type="ORF">KI810_08710</name>
</gene>
<keyword evidence="1" id="KW-0238">DNA-binding</keyword>
<proteinExistence type="predicted"/>
<dbReference type="RefSeq" id="WP_214175114.1">
    <property type="nucleotide sequence ID" value="NZ_JAHCVK010000002.1"/>
</dbReference>
<protein>
    <submittedName>
        <fullName evidence="3">HigA family addiction module antidote protein</fullName>
    </submittedName>
</protein>
<dbReference type="InterPro" id="IPR010982">
    <property type="entry name" value="Lambda_DNA-bd_dom_sf"/>
</dbReference>
<dbReference type="PROSITE" id="PS50943">
    <property type="entry name" value="HTH_CROC1"/>
    <property type="match status" value="1"/>
</dbReference>
<evidence type="ECO:0000259" key="2">
    <source>
        <dbReference type="PROSITE" id="PS50943"/>
    </source>
</evidence>
<evidence type="ECO:0000313" key="3">
    <source>
        <dbReference type="EMBL" id="MBT0653133.1"/>
    </source>
</evidence>
<dbReference type="PANTHER" id="PTHR36924">
    <property type="entry name" value="ANTITOXIN HIGA-1"/>
    <property type="match status" value="1"/>
</dbReference>
<dbReference type="CDD" id="cd00093">
    <property type="entry name" value="HTH_XRE"/>
    <property type="match status" value="1"/>
</dbReference>
<dbReference type="EMBL" id="JAHCVK010000002">
    <property type="protein sequence ID" value="MBT0653133.1"/>
    <property type="molecule type" value="Genomic_DNA"/>
</dbReference>
<dbReference type="SUPFAM" id="SSF47413">
    <property type="entry name" value="lambda repressor-like DNA-binding domains"/>
    <property type="match status" value="1"/>
</dbReference>
<comment type="caution">
    <text evidence="3">The sequence shown here is derived from an EMBL/GenBank/DDBJ whole genome shotgun (WGS) entry which is preliminary data.</text>
</comment>
<evidence type="ECO:0000313" key="4">
    <source>
        <dbReference type="Proteomes" id="UP000756860"/>
    </source>
</evidence>
<sequence length="96" mass="10842">MKTSLSPIHPGEILLEEFLKPMEISINRLAREIDVPPGRISTIINGKRSITADTALRLGLYFGVSPELWLNLQTDYDLRIARQKTDLRITPLKLAS</sequence>